<reference evidence="1" key="2">
    <citation type="submission" date="2013-04" db="UniProtKB">
        <authorList>
            <consortium name="EnsemblPlants"/>
        </authorList>
    </citation>
    <scope>IDENTIFICATION</scope>
</reference>
<dbReference type="EnsemblPlants" id="OB05G16430.1">
    <property type="protein sequence ID" value="OB05G16430.1"/>
    <property type="gene ID" value="OB05G16430"/>
</dbReference>
<dbReference type="Proteomes" id="UP000006038">
    <property type="component" value="Chromosome 5"/>
</dbReference>
<sequence>MAWNHLKLDSVFPLTEYICSDRQWLHNIIRYGYSTFSASKEHNKILPWDGGSTFFHLKNNNTALSIFYYKSETRYKPKQKLVPSGFNVQG</sequence>
<accession>J3M4W9</accession>
<dbReference type="Gramene" id="OB05G16430.1">
    <property type="protein sequence ID" value="OB05G16430.1"/>
    <property type="gene ID" value="OB05G16430"/>
</dbReference>
<name>J3M4W9_ORYBR</name>
<dbReference type="HOGENOM" id="CLU_2444392_0_0_1"/>
<protein>
    <submittedName>
        <fullName evidence="1">Uncharacterized protein</fullName>
    </submittedName>
</protein>
<dbReference type="AlphaFoldDB" id="J3M4W9"/>
<evidence type="ECO:0000313" key="2">
    <source>
        <dbReference type="Proteomes" id="UP000006038"/>
    </source>
</evidence>
<organism evidence="1">
    <name type="scientific">Oryza brachyantha</name>
    <name type="common">malo sina</name>
    <dbReference type="NCBI Taxonomy" id="4533"/>
    <lineage>
        <taxon>Eukaryota</taxon>
        <taxon>Viridiplantae</taxon>
        <taxon>Streptophyta</taxon>
        <taxon>Embryophyta</taxon>
        <taxon>Tracheophyta</taxon>
        <taxon>Spermatophyta</taxon>
        <taxon>Magnoliopsida</taxon>
        <taxon>Liliopsida</taxon>
        <taxon>Poales</taxon>
        <taxon>Poaceae</taxon>
        <taxon>BOP clade</taxon>
        <taxon>Oryzoideae</taxon>
        <taxon>Oryzeae</taxon>
        <taxon>Oryzinae</taxon>
        <taxon>Oryza</taxon>
    </lineage>
</organism>
<reference evidence="1" key="1">
    <citation type="journal article" date="2013" name="Nat. Commun.">
        <title>Whole-genome sequencing of Oryza brachyantha reveals mechanisms underlying Oryza genome evolution.</title>
        <authorList>
            <person name="Chen J."/>
            <person name="Huang Q."/>
            <person name="Gao D."/>
            <person name="Wang J."/>
            <person name="Lang Y."/>
            <person name="Liu T."/>
            <person name="Li B."/>
            <person name="Bai Z."/>
            <person name="Luis Goicoechea J."/>
            <person name="Liang C."/>
            <person name="Chen C."/>
            <person name="Zhang W."/>
            <person name="Sun S."/>
            <person name="Liao Y."/>
            <person name="Zhang X."/>
            <person name="Yang L."/>
            <person name="Song C."/>
            <person name="Wang M."/>
            <person name="Shi J."/>
            <person name="Liu G."/>
            <person name="Liu J."/>
            <person name="Zhou H."/>
            <person name="Zhou W."/>
            <person name="Yu Q."/>
            <person name="An N."/>
            <person name="Chen Y."/>
            <person name="Cai Q."/>
            <person name="Wang B."/>
            <person name="Liu B."/>
            <person name="Min J."/>
            <person name="Huang Y."/>
            <person name="Wu H."/>
            <person name="Li Z."/>
            <person name="Zhang Y."/>
            <person name="Yin Y."/>
            <person name="Song W."/>
            <person name="Jiang J."/>
            <person name="Jackson S.A."/>
            <person name="Wing R.A."/>
            <person name="Wang J."/>
            <person name="Chen M."/>
        </authorList>
    </citation>
    <scope>NUCLEOTIDE SEQUENCE [LARGE SCALE GENOMIC DNA]</scope>
    <source>
        <strain evidence="1">cv. IRGC 101232</strain>
    </source>
</reference>
<evidence type="ECO:0000313" key="1">
    <source>
        <dbReference type="EnsemblPlants" id="OB05G16430.1"/>
    </source>
</evidence>
<proteinExistence type="predicted"/>
<keyword evidence="2" id="KW-1185">Reference proteome</keyword>